<organism evidence="11">
    <name type="scientific">mine drainage metagenome</name>
    <dbReference type="NCBI Taxonomy" id="410659"/>
    <lineage>
        <taxon>unclassified sequences</taxon>
        <taxon>metagenomes</taxon>
        <taxon>ecological metagenomes</taxon>
    </lineage>
</organism>
<sequence length="1245" mass="138597">MSPEPCTLRTPRGLRRLRHLPGSLALAALAAWAAPIARAQTTTPSADAKDSAKDDTLVLSPFEVVGTKDRGYAATSSLAGSRLNTPLKDIASAISVVTSQFMQDTGSTNLQQILVYQTDAEVSGIGGNYYGGNADDGSYRARMLVNPQSGTRIRGLDTADLTRDYFATSIPMDAYNTSRVDIQRGPNSILFGLGSPAGIINNTLKTPGLQRTGGSVEMRVGSYGSKRAVVDADVTLLRHTLGLRVIGMDDDAKYRQDFTFNHDKRIYGALRWQPKLGEGVFTQIDAIGESGRISANRPVAVTPADFISNWFGPLNHYLMYNPLTSNGIPQDSSGAQHPELTAYFSGAPARDWWNGSPGTIWANPASGVIGSGGLDAYRQRDGEPWGGLSGVTNANWTEGGPWIKDQASYYANNPIVSKLISNYQTTTGQTFSGFGSSLWPTQMILSGPLAFTNRTLQGPNKSEWNNFDSIKLSGTQSYLNGRLGINGGYYRESYRSGYANAISTDRVTVDVNAFLRDGSANPNVGRPVLYGPSSGEQMQENREEYRSSLYYKFNIADYVGRKNLLSRLFGEQIFTGNLMGQRYEDFSRNFSLYGWDVNTYAGQFLPDHTYYDWWGIHYLGSSLMNVPTFGAIPSSAIQGVTAVQNPGTSNNTLVWDSNTKTWHTATVDIVNYQNNINHLYTGAAQGFDDTTSKSFVWQGKLLNDSIDTLFGWRSDSYRRWDKPSSLIRDQYQTPMPYSSQWNYVGTSPLTADEQRRSWGVVLHTRNLLEMLHYTMPKGLDVAFTYNESNSFRPSDVGTDVYGNKLDAPSGKTRDIGVLVTAMDNRYSFRATWYTTTQKNTTISDPSGMLYWNKAGIARTMNAMEMETWTSGTYRQQTTPEALVNKWMFGTYDTSIANQPLPADWRNNIAALLNEPLRIRRAAVPGNPEYVAQGTINPATGTPYLAPPLDDEELAYRKLWFAARTDAQWSRPLDPAWWNAMQFKQDGTTDWGIWGQNSPAGEKLTNDLVSKGVEFELTANPTNNWRMTFNASRVMAVRSNILSDWAAYVAKNKSLWFDGYNQIPVNQLNYWNITGFGQIRHWYSETTYSGAVDTLGGRMAANVYGPYMNLIASNGQAVNELRKWRFNFVTNYTFDRGFLKHVNVGGAVRWQDRAAIGYYPKYQSDAGIWVTDVNNPIYGRSEANYDAWIGYERRLTRKITWQIQLNVRDLFASSSLIPTMANPDGTIAQVRIPSPTTWSLTNTLSF</sequence>
<evidence type="ECO:0000256" key="6">
    <source>
        <dbReference type="ARBA" id="ARBA00023004"/>
    </source>
</evidence>
<keyword evidence="6" id="KW-0408">Iron</keyword>
<dbReference type="PANTHER" id="PTHR32552">
    <property type="entry name" value="FERRICHROME IRON RECEPTOR-RELATED"/>
    <property type="match status" value="1"/>
</dbReference>
<feature type="domain" description="TonB-dependent receptor plug" evidence="10">
    <location>
        <begin position="87"/>
        <end position="199"/>
    </location>
</feature>
<gene>
    <name evidence="11" type="primary">fiu_2</name>
    <name evidence="11" type="ORF">GALL_191150</name>
</gene>
<keyword evidence="11" id="KW-0675">Receptor</keyword>
<evidence type="ECO:0000259" key="10">
    <source>
        <dbReference type="Pfam" id="PF07715"/>
    </source>
</evidence>
<name>A0A1J5RT56_9ZZZZ</name>
<keyword evidence="8" id="KW-0472">Membrane</keyword>
<evidence type="ECO:0000256" key="4">
    <source>
        <dbReference type="ARBA" id="ARBA00022692"/>
    </source>
</evidence>
<dbReference type="PANTHER" id="PTHR32552:SF68">
    <property type="entry name" value="FERRICHROME OUTER MEMBRANE TRANSPORTER_PHAGE RECEPTOR"/>
    <property type="match status" value="1"/>
</dbReference>
<evidence type="ECO:0000256" key="5">
    <source>
        <dbReference type="ARBA" id="ARBA00022729"/>
    </source>
</evidence>
<protein>
    <submittedName>
        <fullName evidence="11">Catecholate siderophore receptor Fiu</fullName>
    </submittedName>
</protein>
<accession>A0A1J5RT56</accession>
<evidence type="ECO:0000256" key="9">
    <source>
        <dbReference type="ARBA" id="ARBA00023237"/>
    </source>
</evidence>
<evidence type="ECO:0000256" key="3">
    <source>
        <dbReference type="ARBA" id="ARBA00022496"/>
    </source>
</evidence>
<dbReference type="AlphaFoldDB" id="A0A1J5RT56"/>
<dbReference type="Gene3D" id="2.170.130.10">
    <property type="entry name" value="TonB-dependent receptor, plug domain"/>
    <property type="match status" value="1"/>
</dbReference>
<dbReference type="EMBL" id="MLJW01000113">
    <property type="protein sequence ID" value="OIQ98873.1"/>
    <property type="molecule type" value="Genomic_DNA"/>
</dbReference>
<dbReference type="InterPro" id="IPR012910">
    <property type="entry name" value="Plug_dom"/>
</dbReference>
<keyword evidence="2" id="KW-0813">Transport</keyword>
<evidence type="ECO:0000256" key="7">
    <source>
        <dbReference type="ARBA" id="ARBA00023065"/>
    </source>
</evidence>
<dbReference type="GO" id="GO:0009279">
    <property type="term" value="C:cell outer membrane"/>
    <property type="evidence" value="ECO:0007669"/>
    <property type="project" value="UniProtKB-SubCell"/>
</dbReference>
<dbReference type="InterPro" id="IPR037066">
    <property type="entry name" value="Plug_dom_sf"/>
</dbReference>
<dbReference type="Gene3D" id="2.40.170.20">
    <property type="entry name" value="TonB-dependent receptor, beta-barrel domain"/>
    <property type="match status" value="1"/>
</dbReference>
<evidence type="ECO:0000256" key="8">
    <source>
        <dbReference type="ARBA" id="ARBA00023136"/>
    </source>
</evidence>
<evidence type="ECO:0000256" key="1">
    <source>
        <dbReference type="ARBA" id="ARBA00004571"/>
    </source>
</evidence>
<reference evidence="11" key="1">
    <citation type="submission" date="2016-10" db="EMBL/GenBank/DDBJ databases">
        <title>Sequence of Gallionella enrichment culture.</title>
        <authorList>
            <person name="Poehlein A."/>
            <person name="Muehling M."/>
            <person name="Daniel R."/>
        </authorList>
    </citation>
    <scope>NUCLEOTIDE SEQUENCE</scope>
</reference>
<dbReference type="Pfam" id="PF07715">
    <property type="entry name" value="Plug"/>
    <property type="match status" value="1"/>
</dbReference>
<comment type="caution">
    <text evidence="11">The sequence shown here is derived from an EMBL/GenBank/DDBJ whole genome shotgun (WGS) entry which is preliminary data.</text>
</comment>
<proteinExistence type="predicted"/>
<dbReference type="InterPro" id="IPR036942">
    <property type="entry name" value="Beta-barrel_TonB_sf"/>
</dbReference>
<evidence type="ECO:0000256" key="2">
    <source>
        <dbReference type="ARBA" id="ARBA00022448"/>
    </source>
</evidence>
<dbReference type="SUPFAM" id="SSF56935">
    <property type="entry name" value="Porins"/>
    <property type="match status" value="2"/>
</dbReference>
<comment type="subcellular location">
    <subcellularLocation>
        <location evidence="1">Cell outer membrane</location>
        <topology evidence="1">Multi-pass membrane protein</topology>
    </subcellularLocation>
</comment>
<dbReference type="InterPro" id="IPR039426">
    <property type="entry name" value="TonB-dep_rcpt-like"/>
</dbReference>
<keyword evidence="5" id="KW-0732">Signal</keyword>
<keyword evidence="7" id="KW-0406">Ion transport</keyword>
<keyword evidence="9" id="KW-0998">Cell outer membrane</keyword>
<evidence type="ECO:0000313" key="11">
    <source>
        <dbReference type="EMBL" id="OIQ98873.1"/>
    </source>
</evidence>
<keyword evidence="3" id="KW-0410">Iron transport</keyword>
<keyword evidence="4" id="KW-0812">Transmembrane</keyword>
<dbReference type="GO" id="GO:0015344">
    <property type="term" value="F:siderophore uptake transmembrane transporter activity"/>
    <property type="evidence" value="ECO:0007669"/>
    <property type="project" value="TreeGrafter"/>
</dbReference>